<feature type="region of interest" description="Disordered" evidence="21">
    <location>
        <begin position="370"/>
        <end position="398"/>
    </location>
</feature>
<comment type="subcellular location">
    <subcellularLocation>
        <location evidence="2">Cytoplasm</location>
    </subcellularLocation>
    <subcellularLocation>
        <location evidence="1">Nucleus</location>
    </subcellularLocation>
    <subcellularLocation>
        <location evidence="3">Secreted</location>
    </subcellularLocation>
</comment>
<feature type="non-terminal residue" evidence="23">
    <location>
        <position position="1"/>
    </location>
</feature>
<evidence type="ECO:0000256" key="19">
    <source>
        <dbReference type="ARBA" id="ARBA00046837"/>
    </source>
</evidence>
<evidence type="ECO:0000259" key="22">
    <source>
        <dbReference type="PROSITE" id="PS50222"/>
    </source>
</evidence>
<dbReference type="PANTHER" id="PTHR11639">
    <property type="entry name" value="S100 CALCIUM-BINDING PROTEIN"/>
    <property type="match status" value="1"/>
</dbReference>
<evidence type="ECO:0000256" key="12">
    <source>
        <dbReference type="ARBA" id="ARBA00023242"/>
    </source>
</evidence>
<sequence length="500" mass="55498">ALAVMVTTFHKYSGQEGDNFKLSKGEMKKLLHKELPSFVGKKVDEEGLKRMMGDLDKNRDQEVDFQGYALSLALDTVMCNDFFQGFPAHLGDEGDLAGQSPDALGVSILNPRGITMAPLEQAVAAIVCTFQEYSGPCWRQVKLCQAELKELLEKELPTWTPTELRECDHNKFMSVLDTSKDREVDFVEYTCLLACLCACCHEYFKNCALGPHCSHMACPLEKALDVMVSTFHKYSGKEGDKFKLNKSELKELLTRELPSFLGKKTDEAAFQKLMSNLDSNKDNEVDFQEYCVFLACIAMMCNESCLGGTGIFKEEPPELHTMLETSLEKALTTVVTTFHKYSGREGSKLTLSRKELKELIEKDLCLGEGGARAGSGRPASRKRRYKAGGLATRPSPSAAPSRFAAAAPSAMACPLDQAIGLLVTIFHKYSSQEGDKNTLSKSELKELIQKELTIGAKLQDAEIAKLMDDLDRNKDQVVNFQEYVTFLGALAMIYNDILRG</sequence>
<dbReference type="SMART" id="SM00054">
    <property type="entry name" value="EFh"/>
    <property type="match status" value="4"/>
</dbReference>
<dbReference type="GO" id="GO:0043542">
    <property type="term" value="P:endothelial cell migration"/>
    <property type="evidence" value="ECO:0007669"/>
    <property type="project" value="TreeGrafter"/>
</dbReference>
<keyword evidence="12" id="KW-0539">Nucleus</keyword>
<evidence type="ECO:0000256" key="4">
    <source>
        <dbReference type="ARBA" id="ARBA00007323"/>
    </source>
</evidence>
<dbReference type="SUPFAM" id="SSF47473">
    <property type="entry name" value="EF-hand"/>
    <property type="match status" value="4"/>
</dbReference>
<evidence type="ECO:0000313" key="24">
    <source>
        <dbReference type="Proteomes" id="UP000308365"/>
    </source>
</evidence>
<protein>
    <recommendedName>
        <fullName evidence="13">Protein S100-A4</fullName>
    </recommendedName>
    <alternativeName>
        <fullName evidence="16">Calcyclin</fullName>
    </alternativeName>
    <alternativeName>
        <fullName evidence="15">Metastasin</fullName>
    </alternativeName>
    <alternativeName>
        <fullName evidence="5">Protein S100-A6</fullName>
    </alternativeName>
    <alternativeName>
        <fullName evidence="17">S100 calcium-binding protein A4</fullName>
    </alternativeName>
    <alternativeName>
        <fullName evidence="18">S100 calcium-binding protein A6</fullName>
    </alternativeName>
</protein>
<organism evidence="23 24">
    <name type="scientific">Monodon monoceros</name>
    <name type="common">Narwhal</name>
    <name type="synonym">Ceratodon monodon</name>
    <dbReference type="NCBI Taxonomy" id="40151"/>
    <lineage>
        <taxon>Eukaryota</taxon>
        <taxon>Metazoa</taxon>
        <taxon>Chordata</taxon>
        <taxon>Craniata</taxon>
        <taxon>Vertebrata</taxon>
        <taxon>Euteleostomi</taxon>
        <taxon>Mammalia</taxon>
        <taxon>Eutheria</taxon>
        <taxon>Laurasiatheria</taxon>
        <taxon>Artiodactyla</taxon>
        <taxon>Whippomorpha</taxon>
        <taxon>Cetacea</taxon>
        <taxon>Odontoceti</taxon>
        <taxon>Monodontidae</taxon>
        <taxon>Monodon</taxon>
    </lineage>
</organism>
<dbReference type="PROSITE" id="PS00018">
    <property type="entry name" value="EF_HAND_1"/>
    <property type="match status" value="3"/>
</dbReference>
<accession>A0A4U1EP29</accession>
<evidence type="ECO:0000256" key="1">
    <source>
        <dbReference type="ARBA" id="ARBA00004123"/>
    </source>
</evidence>
<dbReference type="InterPro" id="IPR034325">
    <property type="entry name" value="S-100_dom"/>
</dbReference>
<dbReference type="SMART" id="SM01394">
    <property type="entry name" value="S_100"/>
    <property type="match status" value="5"/>
</dbReference>
<reference evidence="24" key="1">
    <citation type="journal article" date="2019" name="IScience">
        <title>Narwhal Genome Reveals Long-Term Low Genetic Diversity despite Current Large Abundance Size.</title>
        <authorList>
            <person name="Westbury M.V."/>
            <person name="Petersen B."/>
            <person name="Garde E."/>
            <person name="Heide-Jorgensen M.P."/>
            <person name="Lorenzen E.D."/>
        </authorList>
    </citation>
    <scope>NUCLEOTIDE SEQUENCE [LARGE SCALE GENOMIC DNA]</scope>
</reference>
<dbReference type="InterPro" id="IPR034118">
    <property type="entry name" value="S-100A6"/>
</dbReference>
<evidence type="ECO:0000256" key="17">
    <source>
        <dbReference type="ARBA" id="ARBA00032790"/>
    </source>
</evidence>
<dbReference type="AlphaFoldDB" id="A0A4U1EP29"/>
<keyword evidence="10" id="KW-0106">Calcium</keyword>
<dbReference type="InterPro" id="IPR013787">
    <property type="entry name" value="S100_Ca-bd_sub"/>
</dbReference>
<dbReference type="Pfam" id="PF01023">
    <property type="entry name" value="S_100"/>
    <property type="match status" value="5"/>
</dbReference>
<evidence type="ECO:0000256" key="16">
    <source>
        <dbReference type="ARBA" id="ARBA00032106"/>
    </source>
</evidence>
<comment type="similarity">
    <text evidence="4">Belongs to the S-100 family.</text>
</comment>
<proteinExistence type="inferred from homology"/>
<evidence type="ECO:0000256" key="11">
    <source>
        <dbReference type="ARBA" id="ARBA00022990"/>
    </source>
</evidence>
<dbReference type="FunFam" id="1.10.238.10:FF:000044">
    <property type="entry name" value="Protein S100"/>
    <property type="match status" value="2"/>
</dbReference>
<evidence type="ECO:0000256" key="18">
    <source>
        <dbReference type="ARBA" id="ARBA00032794"/>
    </source>
</evidence>
<dbReference type="CDD" id="cd00213">
    <property type="entry name" value="S-100"/>
    <property type="match status" value="2"/>
</dbReference>
<evidence type="ECO:0000256" key="8">
    <source>
        <dbReference type="ARBA" id="ARBA00022723"/>
    </source>
</evidence>
<evidence type="ECO:0000256" key="21">
    <source>
        <dbReference type="SAM" id="MobiDB-lite"/>
    </source>
</evidence>
<dbReference type="PROSITE" id="PS00303">
    <property type="entry name" value="S100_CABP"/>
    <property type="match status" value="2"/>
</dbReference>
<dbReference type="InterPro" id="IPR018247">
    <property type="entry name" value="EF_Hand_1_Ca_BS"/>
</dbReference>
<evidence type="ECO:0000256" key="10">
    <source>
        <dbReference type="ARBA" id="ARBA00022837"/>
    </source>
</evidence>
<keyword evidence="9" id="KW-0677">Repeat</keyword>
<dbReference type="EMBL" id="RWIC01001036">
    <property type="protein sequence ID" value="TKC38152.1"/>
    <property type="molecule type" value="Genomic_DNA"/>
</dbReference>
<comment type="function">
    <text evidence="20">Calcium-binding protein that plays a role in various cellular processes including motility, angiogenesis, cell differentiation, apoptosis, and autophagy. Increases cell motility and invasiveness by interacting with non-muscle myosin heavy chain (NMMHC) IIA/MYH9. Mechanistically, promotes filament depolymerization and increases the amount of soluble myosin-IIA, resulting in the formation of stable protrusions facilitating chemotaxis. Also modulates the pro-apoptotic function of TP53 by binding to its C-terminal transactivation domain within the nucleus and reducing its protein levels. Within the extracellular space, stimulates cytokine production including granulocyte colony-stimulating factor and CCL24 from T-lymphocytes. In addition, stimulates T-lymphocyte chemotaxis by acting as a chemoattractant complex with PGLYRP1 that promotes lymphocyte migration via CCR5 and CXCR3 receptors.</text>
</comment>
<dbReference type="GO" id="GO:0048306">
    <property type="term" value="F:calcium-dependent protein binding"/>
    <property type="evidence" value="ECO:0007669"/>
    <property type="project" value="TreeGrafter"/>
</dbReference>
<evidence type="ECO:0000256" key="5">
    <source>
        <dbReference type="ARBA" id="ARBA00014225"/>
    </source>
</evidence>
<evidence type="ECO:0000256" key="3">
    <source>
        <dbReference type="ARBA" id="ARBA00004613"/>
    </source>
</evidence>
<dbReference type="GO" id="GO:0005509">
    <property type="term" value="F:calcium ion binding"/>
    <property type="evidence" value="ECO:0007669"/>
    <property type="project" value="InterPro"/>
</dbReference>
<keyword evidence="6" id="KW-0963">Cytoplasm</keyword>
<comment type="function">
    <text evidence="14">May function as calcium sensor and modulator, contributing to cellular calcium signaling. May function by interacting with other proteins, such as TPR-containing proteins, and indirectly play a role in many physiological processes such as the reorganization of the actin cytoskeleton and in cell motility. Binds 2 calcium ions. Calcium binding is cooperative.</text>
</comment>
<evidence type="ECO:0000256" key="6">
    <source>
        <dbReference type="ARBA" id="ARBA00022490"/>
    </source>
</evidence>
<dbReference type="InterPro" id="IPR002048">
    <property type="entry name" value="EF_hand_dom"/>
</dbReference>
<dbReference type="InterPro" id="IPR011992">
    <property type="entry name" value="EF-hand-dom_pair"/>
</dbReference>
<gene>
    <name evidence="23" type="ORF">EI555_010730</name>
</gene>
<keyword evidence="8" id="KW-0479">Metal-binding</keyword>
<comment type="subunit">
    <text evidence="19">Homodimer; head to tail assembly of 2 subunits. Interacts with CACYBP in a calcium-dependent manner. Interacts with ANXA2 and ANXA11 (via N-terminus). Interacts with SUGT1. Interacts with TP53; has higher affinity for TP53 that is phosphorylated on its N-terminal domain, and lower affinity for TP53 that is phosphorylated on its C-terminal domain. Interacts with tropomyosin. Interacts with FKBP4. Interacts with PPP5C (via TPR repeats); the interaction is calcium-dependent and modulates PPP5C activity. Interacts with TPPP; this interaction inhibits TPPP dimerization.</text>
</comment>
<dbReference type="Proteomes" id="UP000308365">
    <property type="component" value="Unassembled WGS sequence"/>
</dbReference>
<dbReference type="Gene3D" id="1.10.238.10">
    <property type="entry name" value="EF-hand"/>
    <property type="match status" value="5"/>
</dbReference>
<name>A0A4U1EP29_MONMO</name>
<dbReference type="PANTHER" id="PTHR11639:SF51">
    <property type="entry name" value="PROTEIN S100-A4"/>
    <property type="match status" value="1"/>
</dbReference>
<evidence type="ECO:0000256" key="14">
    <source>
        <dbReference type="ARBA" id="ARBA00025385"/>
    </source>
</evidence>
<evidence type="ECO:0000256" key="20">
    <source>
        <dbReference type="ARBA" id="ARBA00056127"/>
    </source>
</evidence>
<evidence type="ECO:0000256" key="13">
    <source>
        <dbReference type="ARBA" id="ARBA00023809"/>
    </source>
</evidence>
<keyword evidence="7" id="KW-0964">Secreted</keyword>
<dbReference type="GO" id="GO:0046914">
    <property type="term" value="F:transition metal ion binding"/>
    <property type="evidence" value="ECO:0007669"/>
    <property type="project" value="InterPro"/>
</dbReference>
<feature type="domain" description="EF-hand" evidence="22">
    <location>
        <begin position="265"/>
        <end position="300"/>
    </location>
</feature>
<evidence type="ECO:0000256" key="15">
    <source>
        <dbReference type="ARBA" id="ARBA00031687"/>
    </source>
</evidence>
<dbReference type="PROSITE" id="PS50222">
    <property type="entry name" value="EF_HAND_2"/>
    <property type="match status" value="2"/>
</dbReference>
<dbReference type="InterPro" id="IPR001751">
    <property type="entry name" value="S100/CaBP7/8-like_CS"/>
</dbReference>
<evidence type="ECO:0000313" key="23">
    <source>
        <dbReference type="EMBL" id="TKC38152.1"/>
    </source>
</evidence>
<comment type="caution">
    <text evidence="23">The sequence shown here is derived from an EMBL/GenBank/DDBJ whole genome shotgun (WGS) entry which is preliminary data.</text>
</comment>
<evidence type="ECO:0000256" key="7">
    <source>
        <dbReference type="ARBA" id="ARBA00022525"/>
    </source>
</evidence>
<evidence type="ECO:0000256" key="2">
    <source>
        <dbReference type="ARBA" id="ARBA00004496"/>
    </source>
</evidence>
<keyword evidence="11" id="KW-0007">Acetylation</keyword>
<dbReference type="CDD" id="cd05029">
    <property type="entry name" value="S-100A6"/>
    <property type="match status" value="1"/>
</dbReference>
<feature type="domain" description="EF-hand" evidence="22">
    <location>
        <begin position="458"/>
        <end position="493"/>
    </location>
</feature>
<evidence type="ECO:0000256" key="9">
    <source>
        <dbReference type="ARBA" id="ARBA00022737"/>
    </source>
</evidence>